<dbReference type="PANTHER" id="PTHR21180:SF32">
    <property type="entry name" value="ENDONUCLEASE_EXONUCLEASE_PHOSPHATASE FAMILY DOMAIN-CONTAINING PROTEIN 1"/>
    <property type="match status" value="1"/>
</dbReference>
<keyword evidence="2" id="KW-0812">Transmembrane</keyword>
<comment type="caution">
    <text evidence="4">The sequence shown here is derived from an EMBL/GenBank/DDBJ whole genome shotgun (WGS) entry which is preliminary data.</text>
</comment>
<dbReference type="InterPro" id="IPR051675">
    <property type="entry name" value="Endo/Exo/Phosphatase_dom_1"/>
</dbReference>
<protein>
    <submittedName>
        <fullName evidence="4">Competence protein ComEA</fullName>
    </submittedName>
</protein>
<feature type="transmembrane region" description="Helical" evidence="2">
    <location>
        <begin position="35"/>
        <end position="53"/>
    </location>
</feature>
<dbReference type="InterPro" id="IPR003583">
    <property type="entry name" value="Hlx-hairpin-Hlx_DNA-bd_motif"/>
</dbReference>
<evidence type="ECO:0000256" key="2">
    <source>
        <dbReference type="SAM" id="Phobius"/>
    </source>
</evidence>
<dbReference type="EMBL" id="NQMQ01000002">
    <property type="protein sequence ID" value="PAJ70992.1"/>
    <property type="molecule type" value="Genomic_DNA"/>
</dbReference>
<evidence type="ECO:0000259" key="3">
    <source>
        <dbReference type="SMART" id="SM00278"/>
    </source>
</evidence>
<dbReference type="GO" id="GO:0003677">
    <property type="term" value="F:DNA binding"/>
    <property type="evidence" value="ECO:0007669"/>
    <property type="project" value="InterPro"/>
</dbReference>
<dbReference type="InterPro" id="IPR004509">
    <property type="entry name" value="Competence_ComEA_HhH"/>
</dbReference>
<keyword evidence="2" id="KW-0472">Membrane</keyword>
<evidence type="ECO:0000256" key="1">
    <source>
        <dbReference type="SAM" id="MobiDB-lite"/>
    </source>
</evidence>
<dbReference type="InterPro" id="IPR010994">
    <property type="entry name" value="RuvA_2-like"/>
</dbReference>
<dbReference type="RefSeq" id="WP_095275458.1">
    <property type="nucleotide sequence ID" value="NZ_CP047655.1"/>
</dbReference>
<evidence type="ECO:0000313" key="5">
    <source>
        <dbReference type="Proteomes" id="UP000215771"/>
    </source>
</evidence>
<dbReference type="GO" id="GO:0015627">
    <property type="term" value="C:type II protein secretion system complex"/>
    <property type="evidence" value="ECO:0007669"/>
    <property type="project" value="TreeGrafter"/>
</dbReference>
<dbReference type="SUPFAM" id="SSF47781">
    <property type="entry name" value="RuvA domain 2-like"/>
    <property type="match status" value="1"/>
</dbReference>
<dbReference type="NCBIfam" id="TIGR00426">
    <property type="entry name" value="competence protein ComEA helix-hairpin-helix repeat region"/>
    <property type="match status" value="1"/>
</dbReference>
<dbReference type="SMART" id="SM00278">
    <property type="entry name" value="HhH1"/>
    <property type="match status" value="2"/>
</dbReference>
<dbReference type="GO" id="GO:0015628">
    <property type="term" value="P:protein secretion by the type II secretion system"/>
    <property type="evidence" value="ECO:0007669"/>
    <property type="project" value="TreeGrafter"/>
</dbReference>
<reference evidence="4 5" key="1">
    <citation type="submission" date="2017-08" db="EMBL/GenBank/DDBJ databases">
        <authorList>
            <person name="de Groot N.N."/>
        </authorList>
    </citation>
    <scope>NUCLEOTIDE SEQUENCE [LARGE SCALE GENOMIC DNA]</scope>
    <source>
        <strain evidence="4 5">NBT06-6</strain>
    </source>
</reference>
<dbReference type="AlphaFoldDB" id="A0A269PFZ5"/>
<proteinExistence type="predicted"/>
<feature type="domain" description="Helix-hairpin-helix DNA-binding motif class 1" evidence="3">
    <location>
        <begin position="172"/>
        <end position="191"/>
    </location>
</feature>
<dbReference type="Pfam" id="PF12836">
    <property type="entry name" value="HHH_3"/>
    <property type="match status" value="1"/>
</dbReference>
<dbReference type="PANTHER" id="PTHR21180">
    <property type="entry name" value="ENDONUCLEASE/EXONUCLEASE/PHOSPHATASE FAMILY DOMAIN-CONTAINING PROTEIN 1"/>
    <property type="match status" value="1"/>
</dbReference>
<name>A0A269PFZ5_9CORY</name>
<dbReference type="Proteomes" id="UP000215771">
    <property type="component" value="Unassembled WGS sequence"/>
</dbReference>
<evidence type="ECO:0000313" key="4">
    <source>
        <dbReference type="EMBL" id="PAJ70992.1"/>
    </source>
</evidence>
<organism evidence="4 5">
    <name type="scientific">Corynebacterium hadale</name>
    <dbReference type="NCBI Taxonomy" id="2026255"/>
    <lineage>
        <taxon>Bacteria</taxon>
        <taxon>Bacillati</taxon>
        <taxon>Actinomycetota</taxon>
        <taxon>Actinomycetes</taxon>
        <taxon>Mycobacteriales</taxon>
        <taxon>Corynebacteriaceae</taxon>
        <taxon>Corynebacterium</taxon>
    </lineage>
</organism>
<dbReference type="GO" id="GO:0006281">
    <property type="term" value="P:DNA repair"/>
    <property type="evidence" value="ECO:0007669"/>
    <property type="project" value="InterPro"/>
</dbReference>
<accession>A0A269PFZ5</accession>
<gene>
    <name evidence="4" type="ORF">CIG21_02110</name>
</gene>
<feature type="compositionally biased region" description="Gly residues" evidence="1">
    <location>
        <begin position="145"/>
        <end position="156"/>
    </location>
</feature>
<feature type="domain" description="Helix-hairpin-helix DNA-binding motif class 1" evidence="3">
    <location>
        <begin position="202"/>
        <end position="221"/>
    </location>
</feature>
<dbReference type="Gene3D" id="1.10.150.280">
    <property type="entry name" value="AF1531-like domain"/>
    <property type="match status" value="1"/>
</dbReference>
<sequence length="224" mass="23088">MESLARIKELTRPTGEEDLLNVKYPPPRIQVAPKYAISAVVLVFLAVGGWAITRPLSHSESVPQWESTATEAESSGQIVVSVIGQVENQGLVTLQDGARIADAVNVARPTGDADIYQLNQAQLLVDGQQILVPSKGAPPVPHELGAGGAQSGGAPPAGGAGGLVSLNFATAEELTSLSGVGDATAAAIVAHRESNGPFAKLEDLMDVKGIGPAKFDALKDQITL</sequence>
<keyword evidence="2" id="KW-1133">Transmembrane helix</keyword>
<feature type="region of interest" description="Disordered" evidence="1">
    <location>
        <begin position="137"/>
        <end position="156"/>
    </location>
</feature>